<dbReference type="PANTHER" id="PTHR30007:SF0">
    <property type="entry name" value="TRANSPOSASE"/>
    <property type="match status" value="1"/>
</dbReference>
<dbReference type="eggNOG" id="COG3293">
    <property type="taxonomic scope" value="Bacteria"/>
</dbReference>
<reference evidence="2 3" key="1">
    <citation type="journal article" date="2007" name="Photosyn. Res.">
        <title>Complete nucleotide sequence of the freshwater unicellular cyanobacterium Synechococcus elongatus PCC 6301 chromosome: gene content and organization.</title>
        <authorList>
            <person name="Sugita C."/>
            <person name="Ogata K."/>
            <person name="Shikata M."/>
            <person name="Jikuya H."/>
            <person name="Takano J."/>
            <person name="Furumichi M."/>
            <person name="Kanehisa M."/>
            <person name="Omata T."/>
            <person name="Sugiura M."/>
            <person name="Sugita M."/>
        </authorList>
    </citation>
    <scope>NUCLEOTIDE SEQUENCE [LARGE SCALE GENOMIC DNA]</scope>
    <source>
        <strain evidence="3">ATCC 27144 / PCC 6301 / SAUG 1402/1</strain>
    </source>
</reference>
<evidence type="ECO:0000259" key="1">
    <source>
        <dbReference type="Pfam" id="PF13340"/>
    </source>
</evidence>
<feature type="domain" description="Insertion element IS402-like" evidence="1">
    <location>
        <begin position="2"/>
        <end position="63"/>
    </location>
</feature>
<accession>A0A0H3K0T3</accession>
<protein>
    <submittedName>
        <fullName evidence="2">Pseudo transposase</fullName>
    </submittedName>
</protein>
<sequence length="74" mass="8737">MLEPILPSANPLGSPRTVEIREVVNVWMYIAENGIQWRSLLHDFPAWQTVYGDFFRWRRLEIGEQANHTLSRQV</sequence>
<evidence type="ECO:0000313" key="3">
    <source>
        <dbReference type="Proteomes" id="UP000001175"/>
    </source>
</evidence>
<evidence type="ECO:0000313" key="2">
    <source>
        <dbReference type="EMBL" id="BAD78898.1"/>
    </source>
</evidence>
<dbReference type="PANTHER" id="PTHR30007">
    <property type="entry name" value="PHP DOMAIN PROTEIN"/>
    <property type="match status" value="1"/>
</dbReference>
<dbReference type="AlphaFoldDB" id="A0A0H3K0T3"/>
<dbReference type="Pfam" id="PF13340">
    <property type="entry name" value="DUF4096"/>
    <property type="match status" value="1"/>
</dbReference>
<dbReference type="KEGG" id="syc:syc0708_d"/>
<gene>
    <name evidence="2" type="ordered locus">syc0708_d</name>
</gene>
<proteinExistence type="predicted"/>
<dbReference type="InterPro" id="IPR025161">
    <property type="entry name" value="IS402-like_dom"/>
</dbReference>
<dbReference type="RefSeq" id="WP_011243020.1">
    <property type="nucleotide sequence ID" value="NC_006576.1"/>
</dbReference>
<organism evidence="2 3">
    <name type="scientific">Synechococcus sp. (strain ATCC 27144 / PCC 6301 / SAUG 1402/1)</name>
    <name type="common">Anacystis nidulans</name>
    <dbReference type="NCBI Taxonomy" id="269084"/>
    <lineage>
        <taxon>Bacteria</taxon>
        <taxon>Bacillati</taxon>
        <taxon>Cyanobacteriota</taxon>
        <taxon>Cyanophyceae</taxon>
        <taxon>Synechococcales</taxon>
        <taxon>Synechococcaceae</taxon>
        <taxon>Synechococcus</taxon>
    </lineage>
</organism>
<name>A0A0H3K0T3_SYNP6</name>
<dbReference type="Proteomes" id="UP000001175">
    <property type="component" value="Chromosome"/>
</dbReference>
<dbReference type="GeneID" id="72429678"/>
<dbReference type="EMBL" id="AP008231">
    <property type="protein sequence ID" value="BAD78898.1"/>
    <property type="molecule type" value="Genomic_DNA"/>
</dbReference>